<name>A0A418YSE5_9SPHN</name>
<dbReference type="InterPro" id="IPR009075">
    <property type="entry name" value="AcylCo_DH/oxidase_C"/>
</dbReference>
<dbReference type="EMBL" id="QVRA01000009">
    <property type="protein sequence ID" value="RJG54640.1"/>
    <property type="molecule type" value="Genomic_DNA"/>
</dbReference>
<dbReference type="GO" id="GO:0050660">
    <property type="term" value="F:flavin adenine dinucleotide binding"/>
    <property type="evidence" value="ECO:0007669"/>
    <property type="project" value="InterPro"/>
</dbReference>
<feature type="domain" description="Acyl-CoA dehydrogenase/oxidase N-terminal" evidence="7">
    <location>
        <begin position="6"/>
        <end position="85"/>
    </location>
</feature>
<evidence type="ECO:0000256" key="1">
    <source>
        <dbReference type="ARBA" id="ARBA00001974"/>
    </source>
</evidence>
<evidence type="ECO:0000313" key="8">
    <source>
        <dbReference type="EMBL" id="RJG54640.1"/>
    </source>
</evidence>
<evidence type="ECO:0000259" key="7">
    <source>
        <dbReference type="Pfam" id="PF02771"/>
    </source>
</evidence>
<keyword evidence="9" id="KW-1185">Reference proteome</keyword>
<dbReference type="Gene3D" id="1.10.540.10">
    <property type="entry name" value="Acyl-CoA dehydrogenase/oxidase, N-terminal domain"/>
    <property type="match status" value="1"/>
</dbReference>
<accession>A0A418YSE5</accession>
<dbReference type="Proteomes" id="UP000283469">
    <property type="component" value="Unassembled WGS sequence"/>
</dbReference>
<reference evidence="8 9" key="1">
    <citation type="submission" date="2018-08" db="EMBL/GenBank/DDBJ databases">
        <title>Sphingobium sp. EO9.</title>
        <authorList>
            <person name="Park Y."/>
            <person name="Kim K.H."/>
            <person name="Jeon C.O."/>
        </authorList>
    </citation>
    <scope>NUCLEOTIDE SEQUENCE [LARGE SCALE GENOMIC DNA]</scope>
    <source>
        <strain evidence="8 9">EO9</strain>
    </source>
</reference>
<dbReference type="InterPro" id="IPR037069">
    <property type="entry name" value="AcylCoA_DH/ox_N_sf"/>
</dbReference>
<dbReference type="InterPro" id="IPR009100">
    <property type="entry name" value="AcylCoA_DH/oxidase_NM_dom_sf"/>
</dbReference>
<protein>
    <submittedName>
        <fullName evidence="8">Acyl-CoA dehydrogenase</fullName>
    </submittedName>
</protein>
<evidence type="ECO:0000256" key="2">
    <source>
        <dbReference type="ARBA" id="ARBA00009347"/>
    </source>
</evidence>
<gene>
    <name evidence="8" type="ORF">D0Z70_12155</name>
</gene>
<feature type="domain" description="Acyl-CoA dehydrogenase/oxidase C-terminal" evidence="6">
    <location>
        <begin position="182"/>
        <end position="302"/>
    </location>
</feature>
<dbReference type="AlphaFoldDB" id="A0A418YSE5"/>
<organism evidence="8 9">
    <name type="scientific">Sphingobium terrigena</name>
    <dbReference type="NCBI Taxonomy" id="2304063"/>
    <lineage>
        <taxon>Bacteria</taxon>
        <taxon>Pseudomonadati</taxon>
        <taxon>Pseudomonadota</taxon>
        <taxon>Alphaproteobacteria</taxon>
        <taxon>Sphingomonadales</taxon>
        <taxon>Sphingomonadaceae</taxon>
        <taxon>Sphingobium</taxon>
    </lineage>
</organism>
<dbReference type="PANTHER" id="PTHR43884">
    <property type="entry name" value="ACYL-COA DEHYDROGENASE"/>
    <property type="match status" value="1"/>
</dbReference>
<keyword evidence="5" id="KW-0560">Oxidoreductase</keyword>
<evidence type="ECO:0000259" key="6">
    <source>
        <dbReference type="Pfam" id="PF00441"/>
    </source>
</evidence>
<dbReference type="Gene3D" id="1.20.140.10">
    <property type="entry name" value="Butyryl-CoA Dehydrogenase, subunit A, domain 3"/>
    <property type="match status" value="1"/>
</dbReference>
<dbReference type="GO" id="GO:0003995">
    <property type="term" value="F:acyl-CoA dehydrogenase activity"/>
    <property type="evidence" value="ECO:0007669"/>
    <property type="project" value="TreeGrafter"/>
</dbReference>
<proteinExistence type="inferred from homology"/>
<comment type="cofactor">
    <cofactor evidence="1">
        <name>FAD</name>
        <dbReference type="ChEBI" id="CHEBI:57692"/>
    </cofactor>
</comment>
<dbReference type="PANTHER" id="PTHR43884:SF20">
    <property type="entry name" value="ACYL-COA DEHYDROGENASE FADE28"/>
    <property type="match status" value="1"/>
</dbReference>
<keyword evidence="4" id="KW-0274">FAD</keyword>
<dbReference type="OrthoDB" id="7328575at2"/>
<evidence type="ECO:0000313" key="9">
    <source>
        <dbReference type="Proteomes" id="UP000283469"/>
    </source>
</evidence>
<dbReference type="Pfam" id="PF02771">
    <property type="entry name" value="Acyl-CoA_dh_N"/>
    <property type="match status" value="1"/>
</dbReference>
<sequence>MSMTRAELQDAATKAFDGDLTPDAAHSWNLITDMGWLMMAVPEDQGGLGLGREAVGVIHQALGRTLVAGPAIAQMLVIDALSAAGGQDELLGRAMAGEIMSASLAEGLRAVPDADRASHVLRVEAGRISLLPVEGLALTARATWDKTRRLFDVDAGDAVGVVLAQGDAATALADRLSALRSVALAGDCLGGADAALAMTTDYLETRRQFDRPLALFQALKHRVADMKAALAAAQALFWARTEDSAADAVTMGAMKAHAASIYRLIAEEAIQLHGGIGLTMEHPCHLFLKRATLNAALGGDGDQWEEAAGRRALNA</sequence>
<dbReference type="RefSeq" id="WP_119746726.1">
    <property type="nucleotide sequence ID" value="NZ_QVRA01000009.1"/>
</dbReference>
<dbReference type="SUPFAM" id="SSF56645">
    <property type="entry name" value="Acyl-CoA dehydrogenase NM domain-like"/>
    <property type="match status" value="1"/>
</dbReference>
<evidence type="ECO:0000256" key="5">
    <source>
        <dbReference type="ARBA" id="ARBA00023002"/>
    </source>
</evidence>
<evidence type="ECO:0000256" key="4">
    <source>
        <dbReference type="ARBA" id="ARBA00022827"/>
    </source>
</evidence>
<keyword evidence="3" id="KW-0285">Flavoprotein</keyword>
<dbReference type="SUPFAM" id="SSF47203">
    <property type="entry name" value="Acyl-CoA dehydrogenase C-terminal domain-like"/>
    <property type="match status" value="1"/>
</dbReference>
<comment type="caution">
    <text evidence="8">The sequence shown here is derived from an EMBL/GenBank/DDBJ whole genome shotgun (WGS) entry which is preliminary data.</text>
</comment>
<dbReference type="Pfam" id="PF00441">
    <property type="entry name" value="Acyl-CoA_dh_1"/>
    <property type="match status" value="1"/>
</dbReference>
<dbReference type="InterPro" id="IPR013786">
    <property type="entry name" value="AcylCoA_DH/ox_N"/>
</dbReference>
<dbReference type="InterPro" id="IPR036250">
    <property type="entry name" value="AcylCo_DH-like_C"/>
</dbReference>
<comment type="similarity">
    <text evidence="2">Belongs to the acyl-CoA dehydrogenase family.</text>
</comment>
<evidence type="ECO:0000256" key="3">
    <source>
        <dbReference type="ARBA" id="ARBA00022630"/>
    </source>
</evidence>